<sequence length="154" mass="17324">MKKRDLSLIALFMLIGTIFGCSANKGEFDDKNIIFNVIKTETATENKFYKIEISNETGFDLTHLTFNLSYPIKTSNGSKSNPYVVEGKTDDIRPINLKSGEPITFSIYTPIQEVFANSNLLDFENPDIELEGYFKEGQEEIQFGIYGGLSVLVN</sequence>
<dbReference type="OrthoDB" id="2968247at2"/>
<dbReference type="eggNOG" id="ENOG5033A1I">
    <property type="taxonomic scope" value="Bacteria"/>
</dbReference>
<reference evidence="1 2" key="1">
    <citation type="submission" date="2014-02" db="EMBL/GenBank/DDBJ databases">
        <title>Draft genome sequence of Lysinibacillus manganicus DSM 26584T.</title>
        <authorList>
            <person name="Zhang F."/>
            <person name="Wang G."/>
            <person name="Zhang L."/>
        </authorList>
    </citation>
    <scope>NUCLEOTIDE SEQUENCE [LARGE SCALE GENOMIC DNA]</scope>
    <source>
        <strain evidence="1 2">DSM 26584</strain>
    </source>
</reference>
<protein>
    <recommendedName>
        <fullName evidence="3">Lipoprotein</fullName>
    </recommendedName>
</protein>
<dbReference type="RefSeq" id="WP_036185305.1">
    <property type="nucleotide sequence ID" value="NZ_AVDA01000008.1"/>
</dbReference>
<name>A0A0A3IW78_9BACL</name>
<gene>
    <name evidence="1" type="ORF">CD29_08755</name>
</gene>
<evidence type="ECO:0000313" key="1">
    <source>
        <dbReference type="EMBL" id="KGR79082.1"/>
    </source>
</evidence>
<dbReference type="PROSITE" id="PS51257">
    <property type="entry name" value="PROKAR_LIPOPROTEIN"/>
    <property type="match status" value="1"/>
</dbReference>
<proteinExistence type="predicted"/>
<dbReference type="AlphaFoldDB" id="A0A0A3IW78"/>
<keyword evidence="2" id="KW-1185">Reference proteome</keyword>
<dbReference type="EMBL" id="JPVN01000008">
    <property type="protein sequence ID" value="KGR79082.1"/>
    <property type="molecule type" value="Genomic_DNA"/>
</dbReference>
<accession>A0A0A3IW78</accession>
<comment type="caution">
    <text evidence="1">The sequence shown here is derived from an EMBL/GenBank/DDBJ whole genome shotgun (WGS) entry which is preliminary data.</text>
</comment>
<organism evidence="1 2">
    <name type="scientific">Ureibacillus manganicus DSM 26584</name>
    <dbReference type="NCBI Taxonomy" id="1384049"/>
    <lineage>
        <taxon>Bacteria</taxon>
        <taxon>Bacillati</taxon>
        <taxon>Bacillota</taxon>
        <taxon>Bacilli</taxon>
        <taxon>Bacillales</taxon>
        <taxon>Caryophanaceae</taxon>
        <taxon>Ureibacillus</taxon>
    </lineage>
</organism>
<dbReference type="Proteomes" id="UP000030416">
    <property type="component" value="Unassembled WGS sequence"/>
</dbReference>
<evidence type="ECO:0000313" key="2">
    <source>
        <dbReference type="Proteomes" id="UP000030416"/>
    </source>
</evidence>
<evidence type="ECO:0008006" key="3">
    <source>
        <dbReference type="Google" id="ProtNLM"/>
    </source>
</evidence>